<dbReference type="EMBL" id="PGCJ01000643">
    <property type="protein sequence ID" value="PLW25157.1"/>
    <property type="molecule type" value="Genomic_DNA"/>
</dbReference>
<accession>A0A2N5TI30</accession>
<comment type="caution">
    <text evidence="1">The sequence shown here is derived from an EMBL/GenBank/DDBJ whole genome shotgun (WGS) entry which is preliminary data.</text>
</comment>
<protein>
    <submittedName>
        <fullName evidence="1">Uncharacterized protein</fullName>
    </submittedName>
</protein>
<proteinExistence type="predicted"/>
<reference evidence="1 2" key="1">
    <citation type="submission" date="2017-11" db="EMBL/GenBank/DDBJ databases">
        <title>De novo assembly and phasing of dikaryotic genomes from two isolates of Puccinia coronata f. sp. avenae, the causal agent of oat crown rust.</title>
        <authorList>
            <person name="Miller M.E."/>
            <person name="Zhang Y."/>
            <person name="Omidvar V."/>
            <person name="Sperschneider J."/>
            <person name="Schwessinger B."/>
            <person name="Raley C."/>
            <person name="Palmer J.M."/>
            <person name="Garnica D."/>
            <person name="Upadhyaya N."/>
            <person name="Rathjen J."/>
            <person name="Taylor J.M."/>
            <person name="Park R.F."/>
            <person name="Dodds P.N."/>
            <person name="Hirsch C.D."/>
            <person name="Kianian S.F."/>
            <person name="Figueroa M."/>
        </authorList>
    </citation>
    <scope>NUCLEOTIDE SEQUENCE [LARGE SCALE GENOMIC DNA]</scope>
    <source>
        <strain evidence="1">12NC29</strain>
    </source>
</reference>
<evidence type="ECO:0000313" key="1">
    <source>
        <dbReference type="EMBL" id="PLW25157.1"/>
    </source>
</evidence>
<organism evidence="1 2">
    <name type="scientific">Puccinia coronata f. sp. avenae</name>
    <dbReference type="NCBI Taxonomy" id="200324"/>
    <lineage>
        <taxon>Eukaryota</taxon>
        <taxon>Fungi</taxon>
        <taxon>Dikarya</taxon>
        <taxon>Basidiomycota</taxon>
        <taxon>Pucciniomycotina</taxon>
        <taxon>Pucciniomycetes</taxon>
        <taxon>Pucciniales</taxon>
        <taxon>Pucciniaceae</taxon>
        <taxon>Puccinia</taxon>
    </lineage>
</organism>
<dbReference type="OrthoDB" id="2504051at2759"/>
<name>A0A2N5TI30_9BASI</name>
<gene>
    <name evidence="1" type="ORF">PCANC_28186</name>
</gene>
<dbReference type="AlphaFoldDB" id="A0A2N5TI30"/>
<sequence length="409" mass="46168">MGKLTVARPSSVKLTSIFPLARRFVICLYIQAKSGQTPGKLRANNRRLAVSHEGCRIILDTNDKIPPAQPRQQLSQEQAQLGNHHGDLDAFIQPPPPVNLPVPIRTLQSTTRGDTLLQSLLASARLSPTDLQLARQLFQAPPETQWRLQVVMWMLLQSASHAGSTALGTQTLVTQSTVSNHVYGTLIQSRVQHRIHNFLMVHTLESYSRPQSIDGQIFVDSPLPLIIRYIQDQSPAFKRDYLPPGFISGNHEAMASVVTFLRAMVKHDRTHLRNLLLTNDRQEHRPRELGPIPRLMDLLFLIDCAFKPRRALRTMAEIRADMTAGVQARIAMLCLLTMEHLVHRALADTHSQWDLIDDHLKALRVHAILVIRRNRELFTGNVMFANIPNKSIQMPGPIELDVEIRDVQA</sequence>
<dbReference type="Proteomes" id="UP000235388">
    <property type="component" value="Unassembled WGS sequence"/>
</dbReference>
<evidence type="ECO:0000313" key="2">
    <source>
        <dbReference type="Proteomes" id="UP000235388"/>
    </source>
</evidence>
<keyword evidence="2" id="KW-1185">Reference proteome</keyword>